<keyword evidence="2" id="KW-1185">Reference proteome</keyword>
<reference evidence="1" key="2">
    <citation type="submission" date="2020-09" db="EMBL/GenBank/DDBJ databases">
        <authorList>
            <person name="Sun Q."/>
            <person name="Zhou Y."/>
        </authorList>
    </citation>
    <scope>NUCLEOTIDE SEQUENCE</scope>
    <source>
        <strain evidence="1">CGMCC 1.15762</strain>
    </source>
</reference>
<evidence type="ECO:0000313" key="2">
    <source>
        <dbReference type="Proteomes" id="UP000617145"/>
    </source>
</evidence>
<comment type="caution">
    <text evidence="1">The sequence shown here is derived from an EMBL/GenBank/DDBJ whole genome shotgun (WGS) entry which is preliminary data.</text>
</comment>
<dbReference type="AlphaFoldDB" id="A0A8J3EDP1"/>
<dbReference type="EMBL" id="BMJV01000001">
    <property type="protein sequence ID" value="GGG60602.1"/>
    <property type="molecule type" value="Genomic_DNA"/>
</dbReference>
<gene>
    <name evidence="1" type="ORF">GCM10011415_03170</name>
</gene>
<dbReference type="Proteomes" id="UP000617145">
    <property type="component" value="Unassembled WGS sequence"/>
</dbReference>
<accession>A0A8J3EDP1</accession>
<protein>
    <submittedName>
        <fullName evidence="1">Uncharacterized protein</fullName>
    </submittedName>
</protein>
<organism evidence="1 2">
    <name type="scientific">Salipiger pallidus</name>
    <dbReference type="NCBI Taxonomy" id="1775170"/>
    <lineage>
        <taxon>Bacteria</taxon>
        <taxon>Pseudomonadati</taxon>
        <taxon>Pseudomonadota</taxon>
        <taxon>Alphaproteobacteria</taxon>
        <taxon>Rhodobacterales</taxon>
        <taxon>Roseobacteraceae</taxon>
        <taxon>Salipiger</taxon>
    </lineage>
</organism>
<name>A0A8J3EDP1_9RHOB</name>
<sequence length="144" mass="16135">MEEPNVPVDLVILPQASLGYLRFRRVVTPVEYIACIRRLLDAPEMSPETKILADLSRVEDVAADFKQLLTLVMVKARLSAKVAPGTAYAFIAPDDGAFDACRMFEQIAETTLPYRINVSRREAEALRFLGRPERTVADLLRLAD</sequence>
<evidence type="ECO:0000313" key="1">
    <source>
        <dbReference type="EMBL" id="GGG60602.1"/>
    </source>
</evidence>
<proteinExistence type="predicted"/>
<reference evidence="1" key="1">
    <citation type="journal article" date="2014" name="Int. J. Syst. Evol. Microbiol.">
        <title>Complete genome sequence of Corynebacterium casei LMG S-19264T (=DSM 44701T), isolated from a smear-ripened cheese.</title>
        <authorList>
            <consortium name="US DOE Joint Genome Institute (JGI-PGF)"/>
            <person name="Walter F."/>
            <person name="Albersmeier A."/>
            <person name="Kalinowski J."/>
            <person name="Ruckert C."/>
        </authorList>
    </citation>
    <scope>NUCLEOTIDE SEQUENCE</scope>
    <source>
        <strain evidence="1">CGMCC 1.15762</strain>
    </source>
</reference>